<proteinExistence type="predicted"/>
<sequence>MTTPTKHCTITAQPPRIAAGGIVLLTATVPACEAGDYTVEWIVEGPTRPPDQAARIALLGATTVTGGKVTLGDTGGDEIRATLDTTPLEAGSWRVSAKLTKVGGDGSIDLCSENIEVTPRPFAAGDDVAVTLKRAAVPATQDQPLWVAIRNSANALRFDRYSQFIESLLCAESDEPLSGRERKRAEHKLRKVKRRTALPFPNVDRYRVLKAATEVFLMTHCGVDLRDFRNVDVEEESARLNRQVTRAGLEEEMREYLQRVAAGDGEFLDVLPYLALIRRQLGDVAIVGIDREGDEAAEICFGILAEKLEQPCFLELLHEYWNDEAGVFHTMNSIIRRFQNRRARGRDPLIGMDINPLRPLNNLLWGMVQDQQHRLTTARRAYEYDHHYGLALATRPRPPVRGADSRSRFIGAYHHLLALCAVFYTQDDNTTVIADGFPVLNALKETHLLLTEGAHNQYGDLPWTARHEALMYQWILASPEMREFLPMRTMVAYPEPWIGSVEAMNKLQGWADMSVVHFRDLSVFGEQLLLGIRFGAWSDVIDPNQAANWVRYWRPEIQGYIHAYRAVTGVDLTQRGDRSLPPYGPRHGAPAGAYR</sequence>
<evidence type="ECO:0000256" key="1">
    <source>
        <dbReference type="SAM" id="MobiDB-lite"/>
    </source>
</evidence>
<protein>
    <submittedName>
        <fullName evidence="2">Uncharacterized protein</fullName>
    </submittedName>
</protein>
<reference evidence="2" key="1">
    <citation type="submission" date="2022-10" db="EMBL/GenBank/DDBJ databases">
        <title>The WGS of Solirubrobacter ginsenosidimutans DSM 21036.</title>
        <authorList>
            <person name="Jiang Z."/>
        </authorList>
    </citation>
    <scope>NUCLEOTIDE SEQUENCE</scope>
    <source>
        <strain evidence="2">DSM 21036</strain>
    </source>
</reference>
<organism evidence="2 3">
    <name type="scientific">Solirubrobacter ginsenosidimutans</name>
    <dbReference type="NCBI Taxonomy" id="490573"/>
    <lineage>
        <taxon>Bacteria</taxon>
        <taxon>Bacillati</taxon>
        <taxon>Actinomycetota</taxon>
        <taxon>Thermoleophilia</taxon>
        <taxon>Solirubrobacterales</taxon>
        <taxon>Solirubrobacteraceae</taxon>
        <taxon>Solirubrobacter</taxon>
    </lineage>
</organism>
<comment type="caution">
    <text evidence="2">The sequence shown here is derived from an EMBL/GenBank/DDBJ whole genome shotgun (WGS) entry which is preliminary data.</text>
</comment>
<evidence type="ECO:0000313" key="3">
    <source>
        <dbReference type="Proteomes" id="UP001149140"/>
    </source>
</evidence>
<accession>A0A9X3S1B4</accession>
<evidence type="ECO:0000313" key="2">
    <source>
        <dbReference type="EMBL" id="MDA0160877.1"/>
    </source>
</evidence>
<feature type="region of interest" description="Disordered" evidence="1">
    <location>
        <begin position="576"/>
        <end position="595"/>
    </location>
</feature>
<dbReference type="AlphaFoldDB" id="A0A9X3S1B4"/>
<gene>
    <name evidence="2" type="ORF">OM076_11425</name>
</gene>
<name>A0A9X3S1B4_9ACTN</name>
<dbReference type="EMBL" id="JAPDOD010000007">
    <property type="protein sequence ID" value="MDA0160877.1"/>
    <property type="molecule type" value="Genomic_DNA"/>
</dbReference>
<dbReference type="RefSeq" id="WP_270039980.1">
    <property type="nucleotide sequence ID" value="NZ_JAPDOD010000007.1"/>
</dbReference>
<dbReference type="Proteomes" id="UP001149140">
    <property type="component" value="Unassembled WGS sequence"/>
</dbReference>
<keyword evidence="3" id="KW-1185">Reference proteome</keyword>